<keyword evidence="1" id="KW-0472">Membrane</keyword>
<sequence length="384" mass="42479">MKRRIEQLEQGSAIEVSIIMPCLNEAETLETCIKKAQWFIKENDLAGEVIIADNGSNDGSQGIARRLNARVVNVPAKGYGSALKGGIEAARGKYIIMGDADDSYDFSNLNPFVKKLRNGYDLVMGNRFKGGIESGAMPFLHRYLGNPVLTGIGKLLFNSPCNDFHCGLRGFRKEAISSLELQTTGMEFASEMVVKATLHKMQITEVPTTLSPDGRSRPPHLNTWRDGWRHLRFLLMYSPRWLFFYPGIFLILAGLLATLSLLPSPKVHSLLYSSTAMTIGFQIVMFALFTKIFGINEGLLPEDRRLNKLFKYLNLETGLISGCVLLVMGTSASIYAFGIWGQNNFGSLNPAETMPIVIPGVTCLALGMQTIFSSFFLSILGLKR</sequence>
<evidence type="ECO:0000313" key="5">
    <source>
        <dbReference type="Proteomes" id="UP000729733"/>
    </source>
</evidence>
<dbReference type="AlphaFoldDB" id="A0A964FFB4"/>
<evidence type="ECO:0000259" key="2">
    <source>
        <dbReference type="Pfam" id="PF00535"/>
    </source>
</evidence>
<evidence type="ECO:0000259" key="3">
    <source>
        <dbReference type="Pfam" id="PF26629"/>
    </source>
</evidence>
<name>A0A964FFB4_9CYAN</name>
<feature type="transmembrane region" description="Helical" evidence="1">
    <location>
        <begin position="270"/>
        <end position="293"/>
    </location>
</feature>
<dbReference type="InterPro" id="IPR001173">
    <property type="entry name" value="Glyco_trans_2-like"/>
</dbReference>
<evidence type="ECO:0000313" key="4">
    <source>
        <dbReference type="EMBL" id="MCC0175634.1"/>
    </source>
</evidence>
<dbReference type="Pfam" id="PF26629">
    <property type="entry name" value="GT2_TM_C"/>
    <property type="match status" value="1"/>
</dbReference>
<keyword evidence="1" id="KW-1133">Transmembrane helix</keyword>
<keyword evidence="5" id="KW-1185">Reference proteome</keyword>
<feature type="domain" description="Glycosyltransferase 2-like" evidence="2">
    <location>
        <begin position="17"/>
        <end position="177"/>
    </location>
</feature>
<dbReference type="SUPFAM" id="SSF53448">
    <property type="entry name" value="Nucleotide-diphospho-sugar transferases"/>
    <property type="match status" value="1"/>
</dbReference>
<dbReference type="InterPro" id="IPR058718">
    <property type="entry name" value="Agl6_TM_C"/>
</dbReference>
<comment type="caution">
    <text evidence="4">The sequence shown here is derived from an EMBL/GenBank/DDBJ whole genome shotgun (WGS) entry which is preliminary data.</text>
</comment>
<dbReference type="InterPro" id="IPR029044">
    <property type="entry name" value="Nucleotide-diphossugar_trans"/>
</dbReference>
<dbReference type="EMBL" id="JADWDC010000002">
    <property type="protein sequence ID" value="MCC0175634.1"/>
    <property type="molecule type" value="Genomic_DNA"/>
</dbReference>
<dbReference type="Pfam" id="PF00535">
    <property type="entry name" value="Glycos_transf_2"/>
    <property type="match status" value="1"/>
</dbReference>
<dbReference type="Proteomes" id="UP000729733">
    <property type="component" value="Unassembled WGS sequence"/>
</dbReference>
<feature type="domain" description="Low-salt glycan biosynthesis hexosyltransferase Agl6 C-terminal transmembrane region" evidence="3">
    <location>
        <begin position="288"/>
        <end position="381"/>
    </location>
</feature>
<dbReference type="PANTHER" id="PTHR48090">
    <property type="entry name" value="UNDECAPRENYL-PHOSPHATE 4-DEOXY-4-FORMAMIDO-L-ARABINOSE TRANSFERASE-RELATED"/>
    <property type="match status" value="1"/>
</dbReference>
<feature type="transmembrane region" description="Helical" evidence="1">
    <location>
        <begin position="313"/>
        <end position="336"/>
    </location>
</feature>
<proteinExistence type="predicted"/>
<feature type="transmembrane region" description="Helical" evidence="1">
    <location>
        <begin position="356"/>
        <end position="382"/>
    </location>
</feature>
<dbReference type="CDD" id="cd04179">
    <property type="entry name" value="DPM_DPG-synthase_like"/>
    <property type="match status" value="1"/>
</dbReference>
<organism evidence="4 5">
    <name type="scientific">Waterburya agarophytonicola KI4</name>
    <dbReference type="NCBI Taxonomy" id="2874699"/>
    <lineage>
        <taxon>Bacteria</taxon>
        <taxon>Bacillati</taxon>
        <taxon>Cyanobacteriota</taxon>
        <taxon>Cyanophyceae</taxon>
        <taxon>Pleurocapsales</taxon>
        <taxon>Hyellaceae</taxon>
        <taxon>Waterburya</taxon>
        <taxon>Waterburya agarophytonicola</taxon>
    </lineage>
</organism>
<keyword evidence="1" id="KW-0812">Transmembrane</keyword>
<dbReference type="PANTHER" id="PTHR48090:SF7">
    <property type="entry name" value="RFBJ PROTEIN"/>
    <property type="match status" value="1"/>
</dbReference>
<reference evidence="4" key="1">
    <citation type="journal article" date="2021" name="Antonie Van Leeuwenhoek">
        <title>Draft genome and description of Waterburya agarophytonicola gen. nov. sp. nov. (Pleurocapsales, Cyanobacteria): a seaweed symbiont.</title>
        <authorList>
            <person name="Bonthond G."/>
            <person name="Shalygin S."/>
            <person name="Bayer T."/>
            <person name="Weinberger F."/>
        </authorList>
    </citation>
    <scope>NUCLEOTIDE SEQUENCE</scope>
    <source>
        <strain evidence="4">KI4</strain>
    </source>
</reference>
<dbReference type="Gene3D" id="3.90.550.10">
    <property type="entry name" value="Spore Coat Polysaccharide Biosynthesis Protein SpsA, Chain A"/>
    <property type="match status" value="1"/>
</dbReference>
<protein>
    <submittedName>
        <fullName evidence="4">Glycosyltransferase family 2 protein</fullName>
    </submittedName>
</protein>
<dbReference type="InterPro" id="IPR050256">
    <property type="entry name" value="Glycosyltransferase_2"/>
</dbReference>
<gene>
    <name evidence="4" type="ORF">I4641_01395</name>
</gene>
<accession>A0A964FFB4</accession>
<evidence type="ECO:0000256" key="1">
    <source>
        <dbReference type="SAM" id="Phobius"/>
    </source>
</evidence>
<feature type="transmembrane region" description="Helical" evidence="1">
    <location>
        <begin position="242"/>
        <end position="264"/>
    </location>
</feature>